<dbReference type="PANTHER" id="PTHR35587:SF6">
    <property type="entry name" value="BZIP DOMAIN-CONTAINING PROTEIN"/>
    <property type="match status" value="1"/>
</dbReference>
<keyword evidence="3" id="KW-1185">Reference proteome</keyword>
<reference evidence="2 3" key="1">
    <citation type="submission" date="2024-07" db="EMBL/GenBank/DDBJ databases">
        <title>Section-level genome sequencing and comparative genomics of Aspergillus sections Usti and Cavernicolus.</title>
        <authorList>
            <consortium name="Lawrence Berkeley National Laboratory"/>
            <person name="Nybo J.L."/>
            <person name="Vesth T.C."/>
            <person name="Theobald S."/>
            <person name="Frisvad J.C."/>
            <person name="Larsen T.O."/>
            <person name="Kjaerboelling I."/>
            <person name="Rothschild-Mancinelli K."/>
            <person name="Lyhne E.K."/>
            <person name="Kogle M.E."/>
            <person name="Barry K."/>
            <person name="Clum A."/>
            <person name="Na H."/>
            <person name="Ledsgaard L."/>
            <person name="Lin J."/>
            <person name="Lipzen A."/>
            <person name="Kuo A."/>
            <person name="Riley R."/>
            <person name="Mondo S."/>
            <person name="Labutti K."/>
            <person name="Haridas S."/>
            <person name="Pangalinan J."/>
            <person name="Salamov A.A."/>
            <person name="Simmons B.A."/>
            <person name="Magnuson J.K."/>
            <person name="Chen J."/>
            <person name="Drula E."/>
            <person name="Henrissat B."/>
            <person name="Wiebenga A."/>
            <person name="Lubbers R.J."/>
            <person name="Gomes A.C."/>
            <person name="Makela M.R."/>
            <person name="Stajich J."/>
            <person name="Grigoriev I.V."/>
            <person name="Mortensen U.H."/>
            <person name="De Vries R.P."/>
            <person name="Baker S.E."/>
            <person name="Andersen M.R."/>
        </authorList>
    </citation>
    <scope>NUCLEOTIDE SEQUENCE [LARGE SCALE GENOMIC DNA]</scope>
    <source>
        <strain evidence="2 3">CBS 123904</strain>
    </source>
</reference>
<feature type="compositionally biased region" description="Low complexity" evidence="1">
    <location>
        <begin position="12"/>
        <end position="23"/>
    </location>
</feature>
<dbReference type="Proteomes" id="UP001610446">
    <property type="component" value="Unassembled WGS sequence"/>
</dbReference>
<sequence>MDEPEQTYARGAPQTQTATATVQPDRRRQALRRRHSKRTDFPNETNKELQPYGATQSQELARNRDPTSGTEIQGANRAPETQSIQATDPKKDEDTGLKLRLDLNLDIEVDLKARIHGDLTLALLVL</sequence>
<evidence type="ECO:0000256" key="1">
    <source>
        <dbReference type="SAM" id="MobiDB-lite"/>
    </source>
</evidence>
<feature type="compositionally biased region" description="Basic and acidic residues" evidence="1">
    <location>
        <begin position="38"/>
        <end position="47"/>
    </location>
</feature>
<proteinExistence type="predicted"/>
<feature type="compositionally biased region" description="Polar residues" evidence="1">
    <location>
        <begin position="53"/>
        <end position="86"/>
    </location>
</feature>
<accession>A0ABR4K800</accession>
<protein>
    <submittedName>
        <fullName evidence="2">Uncharacterized protein</fullName>
    </submittedName>
</protein>
<evidence type="ECO:0000313" key="2">
    <source>
        <dbReference type="EMBL" id="KAL2848430.1"/>
    </source>
</evidence>
<comment type="caution">
    <text evidence="2">The sequence shown here is derived from an EMBL/GenBank/DDBJ whole genome shotgun (WGS) entry which is preliminary data.</text>
</comment>
<feature type="region of interest" description="Disordered" evidence="1">
    <location>
        <begin position="1"/>
        <end position="96"/>
    </location>
</feature>
<evidence type="ECO:0000313" key="3">
    <source>
        <dbReference type="Proteomes" id="UP001610446"/>
    </source>
</evidence>
<dbReference type="EMBL" id="JBFXLU010000050">
    <property type="protein sequence ID" value="KAL2848430.1"/>
    <property type="molecule type" value="Genomic_DNA"/>
</dbReference>
<gene>
    <name evidence="2" type="ORF">BJY01DRAFT_246442</name>
</gene>
<dbReference type="PANTHER" id="PTHR35587">
    <property type="entry name" value="EXPRESSED PROTEIN"/>
    <property type="match status" value="1"/>
</dbReference>
<name>A0ABR4K800_9EURO</name>
<organism evidence="2 3">
    <name type="scientific">Aspergillus pseudoustus</name>
    <dbReference type="NCBI Taxonomy" id="1810923"/>
    <lineage>
        <taxon>Eukaryota</taxon>
        <taxon>Fungi</taxon>
        <taxon>Dikarya</taxon>
        <taxon>Ascomycota</taxon>
        <taxon>Pezizomycotina</taxon>
        <taxon>Eurotiomycetes</taxon>
        <taxon>Eurotiomycetidae</taxon>
        <taxon>Eurotiales</taxon>
        <taxon>Aspergillaceae</taxon>
        <taxon>Aspergillus</taxon>
        <taxon>Aspergillus subgen. Nidulantes</taxon>
    </lineage>
</organism>